<name>A0A1X6WVC9_9MICO</name>
<dbReference type="Gene3D" id="3.40.50.620">
    <property type="entry name" value="HUPs"/>
    <property type="match status" value="1"/>
</dbReference>
<gene>
    <name evidence="1" type="ORF">FM110_03290</name>
</gene>
<sequence>MSTSFIVLSEVPVSTSDAMTALRYLGLDPAEQEEADAASPDALAVRVLVPRDAHRSLVAEVIDALGLIDLRGAWEAVAVRARHERAEHAARHAQEALEATTASFRKVGCTVEGTLCDGDPLEAVQGLLDDCSSQAVVVFSDPQLFEETFAQDWAHRVEDHLHATVLHLYPGSTMIGGS</sequence>
<proteinExistence type="predicted"/>
<dbReference type="RefSeq" id="WP_087102635.1">
    <property type="nucleotide sequence ID" value="NZ_FWFG01000030.1"/>
</dbReference>
<dbReference type="OrthoDB" id="3825223at2"/>
<organism evidence="1 2">
    <name type="scientific">Brachybacterium nesterenkovii</name>
    <dbReference type="NCBI Taxonomy" id="47847"/>
    <lineage>
        <taxon>Bacteria</taxon>
        <taxon>Bacillati</taxon>
        <taxon>Actinomycetota</taxon>
        <taxon>Actinomycetes</taxon>
        <taxon>Micrococcales</taxon>
        <taxon>Dermabacteraceae</taxon>
        <taxon>Brachybacterium</taxon>
    </lineage>
</organism>
<accession>A0A1X6WVC9</accession>
<dbReference type="SUPFAM" id="SSF52402">
    <property type="entry name" value="Adenine nucleotide alpha hydrolases-like"/>
    <property type="match status" value="1"/>
</dbReference>
<reference evidence="1 2" key="1">
    <citation type="submission" date="2017-02" db="EMBL/GenBank/DDBJ databases">
        <authorList>
            <person name="Peterson S.W."/>
        </authorList>
    </citation>
    <scope>NUCLEOTIDE SEQUENCE [LARGE SCALE GENOMIC DNA]</scope>
    <source>
        <strain evidence="1 2">CIP104813</strain>
    </source>
</reference>
<evidence type="ECO:0000313" key="2">
    <source>
        <dbReference type="Proteomes" id="UP000195981"/>
    </source>
</evidence>
<evidence type="ECO:0000313" key="1">
    <source>
        <dbReference type="EMBL" id="SLM89286.1"/>
    </source>
</evidence>
<dbReference type="EMBL" id="FWFG01000030">
    <property type="protein sequence ID" value="SLM89286.1"/>
    <property type="molecule type" value="Genomic_DNA"/>
</dbReference>
<dbReference type="Proteomes" id="UP000195981">
    <property type="component" value="Unassembled WGS sequence"/>
</dbReference>
<keyword evidence="2" id="KW-1185">Reference proteome</keyword>
<dbReference type="InterPro" id="IPR014729">
    <property type="entry name" value="Rossmann-like_a/b/a_fold"/>
</dbReference>
<protein>
    <submittedName>
        <fullName evidence="1">Uncharacterized protein</fullName>
    </submittedName>
</protein>
<dbReference type="AlphaFoldDB" id="A0A1X6WVC9"/>